<feature type="compositionally biased region" description="Basic and acidic residues" evidence="1">
    <location>
        <begin position="363"/>
        <end position="383"/>
    </location>
</feature>
<gene>
    <name evidence="2" type="ORF">BDZ94DRAFT_1276645</name>
</gene>
<dbReference type="Proteomes" id="UP000807353">
    <property type="component" value="Unassembled WGS sequence"/>
</dbReference>
<evidence type="ECO:0008006" key="4">
    <source>
        <dbReference type="Google" id="ProtNLM"/>
    </source>
</evidence>
<dbReference type="EMBL" id="MU150470">
    <property type="protein sequence ID" value="KAF9456050.1"/>
    <property type="molecule type" value="Genomic_DNA"/>
</dbReference>
<accession>A0A9P5XUQ1</accession>
<proteinExistence type="predicted"/>
<dbReference type="AlphaFoldDB" id="A0A9P5XUQ1"/>
<feature type="compositionally biased region" description="Acidic residues" evidence="1">
    <location>
        <begin position="433"/>
        <end position="450"/>
    </location>
</feature>
<evidence type="ECO:0000313" key="2">
    <source>
        <dbReference type="EMBL" id="KAF9456050.1"/>
    </source>
</evidence>
<sequence>MEDERINDDMTAGRQLAWVPLTENLQAVGMASATATMVREWRFEVQKAFLGRGRARLQDSDMPAHDALFAEIEAYDMSVLHLEYSKIGKVMRHVGTIPDGSVPREAEFGFRERATAMAERWRRILDNAKRVRELEEDIAPGRELVEEEREEEDVALMPGSLEGYRSSGITALSSGSNGVSASVLDWVRSQILEAQPGESLRINGGQEAVEPPAISDDELSALTVREWRNTLQKGFLSRSPASDEEMPLLHSLLTMIEGYQDAGKLLPSHITSSKIGKVMNHISHLPNFAVSRDGEFGFRERARALIEIWRGLLDLEGLDGEQEMPFETEAFQQPIIELPRYDDYYDTRGFGEKDPTQSMFLSHESRRPDRTPKETTNETRVMELIDALNIEPDDKPSDQIPEEQDAPPEDWKLVEPEPETPRGIGNGNLPACSDDDSIEDSIDDWELVQP</sequence>
<protein>
    <recommendedName>
        <fullName evidence="4">TFIIS N-terminal domain-containing protein</fullName>
    </recommendedName>
</protein>
<feature type="region of interest" description="Disordered" evidence="1">
    <location>
        <begin position="346"/>
        <end position="450"/>
    </location>
</feature>
<reference evidence="2" key="1">
    <citation type="submission" date="2020-11" db="EMBL/GenBank/DDBJ databases">
        <authorList>
            <consortium name="DOE Joint Genome Institute"/>
            <person name="Ahrendt S."/>
            <person name="Riley R."/>
            <person name="Andreopoulos W."/>
            <person name="Labutti K."/>
            <person name="Pangilinan J."/>
            <person name="Ruiz-Duenas F.J."/>
            <person name="Barrasa J.M."/>
            <person name="Sanchez-Garcia M."/>
            <person name="Camarero S."/>
            <person name="Miyauchi S."/>
            <person name="Serrano A."/>
            <person name="Linde D."/>
            <person name="Babiker R."/>
            <person name="Drula E."/>
            <person name="Ayuso-Fernandez I."/>
            <person name="Pacheco R."/>
            <person name="Padilla G."/>
            <person name="Ferreira P."/>
            <person name="Barriuso J."/>
            <person name="Kellner H."/>
            <person name="Castanera R."/>
            <person name="Alfaro M."/>
            <person name="Ramirez L."/>
            <person name="Pisabarro A.G."/>
            <person name="Kuo A."/>
            <person name="Tritt A."/>
            <person name="Lipzen A."/>
            <person name="He G."/>
            <person name="Yan M."/>
            <person name="Ng V."/>
            <person name="Cullen D."/>
            <person name="Martin F."/>
            <person name="Rosso M.-N."/>
            <person name="Henrissat B."/>
            <person name="Hibbett D."/>
            <person name="Martinez A.T."/>
            <person name="Grigoriev I.V."/>
        </authorList>
    </citation>
    <scope>NUCLEOTIDE SEQUENCE</scope>
    <source>
        <strain evidence="2">CBS 247.69</strain>
    </source>
</reference>
<name>A0A9P5XUQ1_9AGAR</name>
<evidence type="ECO:0000313" key="3">
    <source>
        <dbReference type="Proteomes" id="UP000807353"/>
    </source>
</evidence>
<feature type="compositionally biased region" description="Basic and acidic residues" evidence="1">
    <location>
        <begin position="346"/>
        <end position="355"/>
    </location>
</feature>
<evidence type="ECO:0000256" key="1">
    <source>
        <dbReference type="SAM" id="MobiDB-lite"/>
    </source>
</evidence>
<organism evidence="2 3">
    <name type="scientific">Collybia nuda</name>
    <dbReference type="NCBI Taxonomy" id="64659"/>
    <lineage>
        <taxon>Eukaryota</taxon>
        <taxon>Fungi</taxon>
        <taxon>Dikarya</taxon>
        <taxon>Basidiomycota</taxon>
        <taxon>Agaricomycotina</taxon>
        <taxon>Agaricomycetes</taxon>
        <taxon>Agaricomycetidae</taxon>
        <taxon>Agaricales</taxon>
        <taxon>Tricholomatineae</taxon>
        <taxon>Clitocybaceae</taxon>
        <taxon>Collybia</taxon>
    </lineage>
</organism>
<dbReference type="OrthoDB" id="62853at2759"/>
<comment type="caution">
    <text evidence="2">The sequence shown here is derived from an EMBL/GenBank/DDBJ whole genome shotgun (WGS) entry which is preliminary data.</text>
</comment>
<keyword evidence="3" id="KW-1185">Reference proteome</keyword>